<dbReference type="SUPFAM" id="SSF51556">
    <property type="entry name" value="Metallo-dependent hydrolases"/>
    <property type="match status" value="1"/>
</dbReference>
<dbReference type="GO" id="GO:0004536">
    <property type="term" value="F:DNA nuclease activity"/>
    <property type="evidence" value="ECO:0007669"/>
    <property type="project" value="InterPro"/>
</dbReference>
<keyword evidence="2 4" id="KW-0479">Metal-binding</keyword>
<feature type="binding site" evidence="4">
    <location>
        <position position="7"/>
    </location>
    <ligand>
        <name>a divalent metal cation</name>
        <dbReference type="ChEBI" id="CHEBI:60240"/>
        <label>1</label>
    </ligand>
</feature>
<dbReference type="InterPro" id="IPR032466">
    <property type="entry name" value="Metal_Hydrolase"/>
</dbReference>
<organism evidence="5 6">
    <name type="scientific">Flavobacterium frigoris</name>
    <dbReference type="NCBI Taxonomy" id="229204"/>
    <lineage>
        <taxon>Bacteria</taxon>
        <taxon>Pseudomonadati</taxon>
        <taxon>Bacteroidota</taxon>
        <taxon>Flavobacteriia</taxon>
        <taxon>Flavobacteriales</taxon>
        <taxon>Flavobacteriaceae</taxon>
        <taxon>Flavobacterium</taxon>
    </lineage>
</organism>
<evidence type="ECO:0000256" key="2">
    <source>
        <dbReference type="ARBA" id="ARBA00022723"/>
    </source>
</evidence>
<comment type="similarity">
    <text evidence="1">Belongs to the metallo-dependent hydrolases superfamily. TatD-type hydrolase family.</text>
</comment>
<dbReference type="InterPro" id="IPR018228">
    <property type="entry name" value="DNase_TatD-rel_CS"/>
</dbReference>
<dbReference type="EMBL" id="FOFZ01000011">
    <property type="protein sequence ID" value="SER37709.1"/>
    <property type="molecule type" value="Genomic_DNA"/>
</dbReference>
<dbReference type="CDD" id="cd01310">
    <property type="entry name" value="TatD_DNAse"/>
    <property type="match status" value="1"/>
</dbReference>
<dbReference type="PROSITE" id="PS01090">
    <property type="entry name" value="TATD_2"/>
    <property type="match status" value="1"/>
</dbReference>
<dbReference type="InterPro" id="IPR015991">
    <property type="entry name" value="TatD/YcfH-like"/>
</dbReference>
<keyword evidence="3" id="KW-0378">Hydrolase</keyword>
<dbReference type="FunFam" id="3.20.20.140:FF:000005">
    <property type="entry name" value="TatD family hydrolase"/>
    <property type="match status" value="1"/>
</dbReference>
<dbReference type="GO" id="GO:0005829">
    <property type="term" value="C:cytosol"/>
    <property type="evidence" value="ECO:0007669"/>
    <property type="project" value="TreeGrafter"/>
</dbReference>
<feature type="binding site" evidence="4">
    <location>
        <position position="9"/>
    </location>
    <ligand>
        <name>a divalent metal cation</name>
        <dbReference type="ChEBI" id="CHEBI:60240"/>
        <label>1</label>
    </ligand>
</feature>
<dbReference type="PIRSF" id="PIRSF005902">
    <property type="entry name" value="DNase_TatD"/>
    <property type="match status" value="1"/>
</dbReference>
<evidence type="ECO:0000256" key="1">
    <source>
        <dbReference type="ARBA" id="ARBA00009275"/>
    </source>
</evidence>
<protein>
    <submittedName>
        <fullName evidence="5">TatD DNase family protein</fullName>
    </submittedName>
</protein>
<evidence type="ECO:0000313" key="5">
    <source>
        <dbReference type="EMBL" id="SER37709.1"/>
    </source>
</evidence>
<accession>A0A1H9NQ17</accession>
<dbReference type="GO" id="GO:0016788">
    <property type="term" value="F:hydrolase activity, acting on ester bonds"/>
    <property type="evidence" value="ECO:0007669"/>
    <property type="project" value="InterPro"/>
</dbReference>
<dbReference type="InterPro" id="IPR001130">
    <property type="entry name" value="TatD-like"/>
</dbReference>
<reference evidence="6" key="1">
    <citation type="submission" date="2016-10" db="EMBL/GenBank/DDBJ databases">
        <authorList>
            <person name="Varghese N."/>
            <person name="Submissions S."/>
        </authorList>
    </citation>
    <scope>NUCLEOTIDE SEQUENCE [LARGE SCALE GENOMIC DNA]</scope>
    <source>
        <strain evidence="6">DSM 15719</strain>
    </source>
</reference>
<feature type="binding site" evidence="4">
    <location>
        <position position="155"/>
    </location>
    <ligand>
        <name>a divalent metal cation</name>
        <dbReference type="ChEBI" id="CHEBI:60240"/>
        <label>2</label>
    </ligand>
</feature>
<dbReference type="Proteomes" id="UP000183658">
    <property type="component" value="Unassembled WGS sequence"/>
</dbReference>
<keyword evidence="6" id="KW-1185">Reference proteome</keyword>
<name>A0A1H9NQ17_FLAFI</name>
<dbReference type="PANTHER" id="PTHR46124:SF4">
    <property type="entry name" value="HYDROLASE TATD"/>
    <property type="match status" value="1"/>
</dbReference>
<evidence type="ECO:0000313" key="6">
    <source>
        <dbReference type="Proteomes" id="UP000183658"/>
    </source>
</evidence>
<evidence type="ECO:0000256" key="4">
    <source>
        <dbReference type="PIRSR" id="PIRSR005902-1"/>
    </source>
</evidence>
<dbReference type="NCBIfam" id="TIGR00010">
    <property type="entry name" value="YchF/TatD family DNA exonuclease"/>
    <property type="match status" value="1"/>
</dbReference>
<dbReference type="AlphaFoldDB" id="A0A1H9NQ17"/>
<dbReference type="Gene3D" id="3.20.20.140">
    <property type="entry name" value="Metal-dependent hydrolases"/>
    <property type="match status" value="1"/>
</dbReference>
<evidence type="ECO:0000256" key="3">
    <source>
        <dbReference type="ARBA" id="ARBA00022801"/>
    </source>
</evidence>
<sequence>MTITDTHTHLYSEEFDQDREEMIQRAIDSGVSRFFIPAIDSSCTAAMYDLEKNYPEHVFLMMGLHPTYVKENYLEELQHVEEELAKRKFYAIGEIGIDLFWDKTRLPQQQIAFRKQIQLAKQYKLPIVIHCREAFDEVFEILEEEKSPELFGIFHCFTGTYEQALQAISYNMKLGIGGVVTFKNGKIDQFLNQIDLKHIVLETDSPYLAPIPFRGKRNESSYLLNVIDKLAGIYNLSAKDIANSTTENSKMIFGI</sequence>
<proteinExistence type="inferred from homology"/>
<dbReference type="RefSeq" id="WP_074724009.1">
    <property type="nucleotide sequence ID" value="NZ_CBCRVS010000001.1"/>
</dbReference>
<dbReference type="OrthoDB" id="9810005at2"/>
<gene>
    <name evidence="5" type="ORF">SAMN05444355_11138</name>
</gene>
<feature type="binding site" evidence="4">
    <location>
        <position position="94"/>
    </location>
    <ligand>
        <name>a divalent metal cation</name>
        <dbReference type="ChEBI" id="CHEBI:60240"/>
        <label>1</label>
    </ligand>
</feature>
<dbReference type="PANTHER" id="PTHR46124">
    <property type="entry name" value="D-AMINOACYL-TRNA DEACYLASE"/>
    <property type="match status" value="1"/>
</dbReference>
<dbReference type="Pfam" id="PF01026">
    <property type="entry name" value="TatD_DNase"/>
    <property type="match status" value="1"/>
</dbReference>
<feature type="binding site" evidence="4">
    <location>
        <position position="204"/>
    </location>
    <ligand>
        <name>a divalent metal cation</name>
        <dbReference type="ChEBI" id="CHEBI:60240"/>
        <label>1</label>
    </ligand>
</feature>
<feature type="binding site" evidence="4">
    <location>
        <position position="130"/>
    </location>
    <ligand>
        <name>a divalent metal cation</name>
        <dbReference type="ChEBI" id="CHEBI:60240"/>
        <label>2</label>
    </ligand>
</feature>
<dbReference type="GO" id="GO:0046872">
    <property type="term" value="F:metal ion binding"/>
    <property type="evidence" value="ECO:0007669"/>
    <property type="project" value="UniProtKB-KW"/>
</dbReference>